<evidence type="ECO:0000313" key="1">
    <source>
        <dbReference type="EMBL" id="PKU33807.1"/>
    </source>
</evidence>
<evidence type="ECO:0008006" key="3">
    <source>
        <dbReference type="Google" id="ProtNLM"/>
    </source>
</evidence>
<reference evidence="2" key="2">
    <citation type="submission" date="2017-12" db="EMBL/GenBank/DDBJ databases">
        <title>Genome sequence of the Bar-tailed Godwit (Limosa lapponica baueri).</title>
        <authorList>
            <person name="Lima N.C.B."/>
            <person name="Parody-Merino A.M."/>
            <person name="Battley P.F."/>
            <person name="Fidler A.E."/>
            <person name="Prosdocimi F."/>
        </authorList>
    </citation>
    <scope>NUCLEOTIDE SEQUENCE [LARGE SCALE GENOMIC DNA]</scope>
</reference>
<evidence type="ECO:0000313" key="2">
    <source>
        <dbReference type="Proteomes" id="UP000233556"/>
    </source>
</evidence>
<protein>
    <recommendedName>
        <fullName evidence="3">Rna-directed dna polymerase from mobile element jockey-like</fullName>
    </recommendedName>
</protein>
<dbReference type="EMBL" id="KZ509703">
    <property type="protein sequence ID" value="PKU33807.1"/>
    <property type="molecule type" value="Genomic_DNA"/>
</dbReference>
<name>A0A2I0TJ12_LIMLA</name>
<dbReference type="OrthoDB" id="410381at2759"/>
<dbReference type="PANTHER" id="PTHR33332">
    <property type="entry name" value="REVERSE TRANSCRIPTASE DOMAIN-CONTAINING PROTEIN"/>
    <property type="match status" value="1"/>
</dbReference>
<dbReference type="Proteomes" id="UP000233556">
    <property type="component" value="Unassembled WGS sequence"/>
</dbReference>
<organism evidence="1 2">
    <name type="scientific">Limosa lapponica baueri</name>
    <dbReference type="NCBI Taxonomy" id="1758121"/>
    <lineage>
        <taxon>Eukaryota</taxon>
        <taxon>Metazoa</taxon>
        <taxon>Chordata</taxon>
        <taxon>Craniata</taxon>
        <taxon>Vertebrata</taxon>
        <taxon>Euteleostomi</taxon>
        <taxon>Archelosauria</taxon>
        <taxon>Archosauria</taxon>
        <taxon>Dinosauria</taxon>
        <taxon>Saurischia</taxon>
        <taxon>Theropoda</taxon>
        <taxon>Coelurosauria</taxon>
        <taxon>Aves</taxon>
        <taxon>Neognathae</taxon>
        <taxon>Neoaves</taxon>
        <taxon>Charadriiformes</taxon>
        <taxon>Scolopacidae</taxon>
        <taxon>Limosa</taxon>
    </lineage>
</organism>
<accession>A0A2I0TJ12</accession>
<proteinExistence type="predicted"/>
<sequence>MDDTKRGPGAREDRSDDSIRAELVAPCIGCYQKLFSNLERWAHANLIKFNKAKKGVGWGNPKHKYKLGREWIESSPEDKYLGVVVDEKLNMSQQWVLTAQKASHILGCITRSVASRSREVILPLYSAVMRPHLEYCVQLWSNQHTKDTDVFEQVHKDDQRNVAPLL</sequence>
<reference evidence="2" key="1">
    <citation type="submission" date="2017-11" db="EMBL/GenBank/DDBJ databases">
        <authorList>
            <person name="Lima N.C."/>
            <person name="Parody-Merino A.M."/>
            <person name="Battley P.F."/>
            <person name="Fidler A.E."/>
            <person name="Prosdocimi F."/>
        </authorList>
    </citation>
    <scope>NUCLEOTIDE SEQUENCE [LARGE SCALE GENOMIC DNA]</scope>
</reference>
<dbReference type="AlphaFoldDB" id="A0A2I0TJ12"/>
<keyword evidence="2" id="KW-1185">Reference proteome</keyword>
<gene>
    <name evidence="1" type="ORF">llap_15889</name>
</gene>